<accession>A0A0F7GXR2</accession>
<protein>
    <submittedName>
        <fullName evidence="1">Nuclear transcription factor X-box binding 1</fullName>
    </submittedName>
</protein>
<dbReference type="AlphaFoldDB" id="A0A0F7GXR2"/>
<dbReference type="GO" id="GO:0005634">
    <property type="term" value="C:nucleus"/>
    <property type="evidence" value="ECO:0007669"/>
    <property type="project" value="TreeGrafter"/>
</dbReference>
<dbReference type="PANTHER" id="PTHR12360:SF12">
    <property type="entry name" value="TRANSCRIPTIONAL REPRESSOR NF-X1"/>
    <property type="match status" value="1"/>
</dbReference>
<organism evidence="1">
    <name type="scientific">Schmidtea mediterranea</name>
    <name type="common">Freshwater planarian flatworm</name>
    <dbReference type="NCBI Taxonomy" id="79327"/>
    <lineage>
        <taxon>Eukaryota</taxon>
        <taxon>Metazoa</taxon>
        <taxon>Spiralia</taxon>
        <taxon>Lophotrochozoa</taxon>
        <taxon>Platyhelminthes</taxon>
        <taxon>Rhabditophora</taxon>
        <taxon>Seriata</taxon>
        <taxon>Tricladida</taxon>
        <taxon>Continenticola</taxon>
        <taxon>Geoplanoidea</taxon>
        <taxon>Dugesiidae</taxon>
        <taxon>Schmidtea</taxon>
    </lineage>
</organism>
<sequence>GPCALDATKCIQPCSQKRTDCDHPCAVPCHGSNCQDVMSNCMAQVIVTCLCKLRSIPMICYKLQNAISFIKFSNNLESKRESLDLIISPNDSSVFLICDSECKKNARNIKLADAFDISLTSSNLQTYYSDSLKAYAKQNFDFLLLVEKTLLDLMKSSKNIIEFKNLDENKADFINRYAACFKINSKSVRNQNQKINMSAEINRSNVCTPRPLLTDLLRREFPVLFPLKSDVEKIPALPSSTNLPMSFADRIRLSKKE</sequence>
<dbReference type="GO" id="GO:0000981">
    <property type="term" value="F:DNA-binding transcription factor activity, RNA polymerase II-specific"/>
    <property type="evidence" value="ECO:0007669"/>
    <property type="project" value="TreeGrafter"/>
</dbReference>
<reference evidence="1" key="1">
    <citation type="journal article" date="2015" name="BMC Genomics">
        <title>Digital gene expression approach over multiple RNA-Seq data sets to detect neoblast transcriptional changes in Schmidtea mediterranea.</title>
        <authorList>
            <person name="Rodriguez-Esteban G."/>
            <person name="Gonzalez-Sastre A."/>
            <person name="Rojo-Laguna J.I."/>
            <person name="Salo E."/>
            <person name="Abril J.F."/>
        </authorList>
    </citation>
    <scope>NUCLEOTIDE SEQUENCE</scope>
    <source>
        <strain evidence="1">BCN10</strain>
    </source>
</reference>
<dbReference type="EMBL" id="KM981937">
    <property type="protein sequence ID" value="AKG62115.1"/>
    <property type="molecule type" value="mRNA"/>
</dbReference>
<evidence type="ECO:0000313" key="1">
    <source>
        <dbReference type="EMBL" id="AKG62115.1"/>
    </source>
</evidence>
<dbReference type="GO" id="GO:0000977">
    <property type="term" value="F:RNA polymerase II transcription regulatory region sequence-specific DNA binding"/>
    <property type="evidence" value="ECO:0007669"/>
    <property type="project" value="TreeGrafter"/>
</dbReference>
<dbReference type="GO" id="GO:0000122">
    <property type="term" value="P:negative regulation of transcription by RNA polymerase II"/>
    <property type="evidence" value="ECO:0007669"/>
    <property type="project" value="TreeGrafter"/>
</dbReference>
<proteinExistence type="evidence at transcript level"/>
<dbReference type="InterPro" id="IPR034078">
    <property type="entry name" value="NFX1_fam"/>
</dbReference>
<feature type="non-terminal residue" evidence="1">
    <location>
        <position position="1"/>
    </location>
</feature>
<name>A0A0F7GXR2_SCHMD</name>
<dbReference type="PANTHER" id="PTHR12360">
    <property type="entry name" value="NUCLEAR TRANSCRIPTION FACTOR, X-BOX BINDING 1 NFX1"/>
    <property type="match status" value="1"/>
</dbReference>